<accession>A0ABU7FQV2</accession>
<protein>
    <submittedName>
        <fullName evidence="1">Uncharacterized protein</fullName>
    </submittedName>
</protein>
<sequence>MSLLRTADRLLRGFDRNEQEALRGDLAKVVAAAGDYAAAEQLAEGIFDTGEQALVLAKIAEAAAAADDHDRVAELTDMVEELRSLATNTNLLVQALTALVEAVTATGDHGRAETLAHAIPEPDQQAWTLAQLAKAAEPAQAVRLIAEAFHQGRWTIPLASLAALDPSVVQMLADEHASRHTLRAASGQTLAPPSA</sequence>
<dbReference type="Proteomes" id="UP001333996">
    <property type="component" value="Unassembled WGS sequence"/>
</dbReference>
<reference evidence="1" key="1">
    <citation type="submission" date="2024-01" db="EMBL/GenBank/DDBJ databases">
        <title>First draft genome sequence data of TA4-1, the type strain of Gram-positive actinobacterium Streptomyces chiangmaiensis.</title>
        <authorList>
            <person name="Yasawong M."/>
            <person name="Nantapong N."/>
        </authorList>
    </citation>
    <scope>NUCLEOTIDE SEQUENCE</scope>
    <source>
        <strain evidence="1">TA4-1</strain>
    </source>
</reference>
<keyword evidence="2" id="KW-1185">Reference proteome</keyword>
<comment type="caution">
    <text evidence="1">The sequence shown here is derived from an EMBL/GenBank/DDBJ whole genome shotgun (WGS) entry which is preliminary data.</text>
</comment>
<evidence type="ECO:0000313" key="2">
    <source>
        <dbReference type="Proteomes" id="UP001333996"/>
    </source>
</evidence>
<gene>
    <name evidence="1" type="ORF">VXC91_31950</name>
</gene>
<organism evidence="1 2">
    <name type="scientific">Streptomyces chiangmaiensis</name>
    <dbReference type="NCBI Taxonomy" id="766497"/>
    <lineage>
        <taxon>Bacteria</taxon>
        <taxon>Bacillati</taxon>
        <taxon>Actinomycetota</taxon>
        <taxon>Actinomycetes</taxon>
        <taxon>Kitasatosporales</taxon>
        <taxon>Streptomycetaceae</taxon>
        <taxon>Streptomyces</taxon>
    </lineage>
</organism>
<evidence type="ECO:0000313" key="1">
    <source>
        <dbReference type="EMBL" id="MED7826439.1"/>
    </source>
</evidence>
<name>A0ABU7FQV2_9ACTN</name>
<proteinExistence type="predicted"/>
<dbReference type="EMBL" id="JAYWVC010000157">
    <property type="protein sequence ID" value="MED7826439.1"/>
    <property type="molecule type" value="Genomic_DNA"/>
</dbReference>
<dbReference type="RefSeq" id="WP_329510836.1">
    <property type="nucleotide sequence ID" value="NZ_BAAAYZ010000057.1"/>
</dbReference>